<dbReference type="Proteomes" id="UP000192674">
    <property type="component" value="Unassembled WGS sequence"/>
</dbReference>
<dbReference type="OrthoDB" id="5382443at2"/>
<feature type="domain" description="SCO6045-like C-terminal" evidence="1">
    <location>
        <begin position="10"/>
        <end position="97"/>
    </location>
</feature>
<organism evidence="2 3">
    <name type="scientific">Kibdelosporangium aridum</name>
    <dbReference type="NCBI Taxonomy" id="2030"/>
    <lineage>
        <taxon>Bacteria</taxon>
        <taxon>Bacillati</taxon>
        <taxon>Actinomycetota</taxon>
        <taxon>Actinomycetes</taxon>
        <taxon>Pseudonocardiales</taxon>
        <taxon>Pseudonocardiaceae</taxon>
        <taxon>Kibdelosporangium</taxon>
    </lineage>
</organism>
<name>A0A1W2FP12_KIBAR</name>
<dbReference type="AlphaFoldDB" id="A0A1W2FP12"/>
<sequence>MTQPQRDRLAEQQAQLLHALLAEGPPPPGFDPRRLEVEAKALRSKRRQIVAMIEPDVCADLEDRFVPLFTEYAKAHPRKDGSRMRDDAWAFVEWLRAEGHLPKVRWWQRRRATKNR</sequence>
<gene>
    <name evidence="2" type="ORF">SAMN05661093_08179</name>
</gene>
<dbReference type="Pfam" id="PF26136">
    <property type="entry name" value="SCO6045_C"/>
    <property type="match status" value="1"/>
</dbReference>
<evidence type="ECO:0000313" key="2">
    <source>
        <dbReference type="EMBL" id="SMD23719.1"/>
    </source>
</evidence>
<accession>A0A1W2FP12</accession>
<evidence type="ECO:0000259" key="1">
    <source>
        <dbReference type="Pfam" id="PF26136"/>
    </source>
</evidence>
<keyword evidence="3" id="KW-1185">Reference proteome</keyword>
<proteinExistence type="predicted"/>
<dbReference type="RefSeq" id="WP_084432630.1">
    <property type="nucleotide sequence ID" value="NZ_FWXV01000009.1"/>
</dbReference>
<dbReference type="InterPro" id="IPR058711">
    <property type="entry name" value="SCO6045-like_C"/>
</dbReference>
<protein>
    <recommendedName>
        <fullName evidence="1">SCO6045-like C-terminal domain-containing protein</fullName>
    </recommendedName>
</protein>
<reference evidence="2 3" key="1">
    <citation type="submission" date="2017-04" db="EMBL/GenBank/DDBJ databases">
        <authorList>
            <person name="Afonso C.L."/>
            <person name="Miller P.J."/>
            <person name="Scott M.A."/>
            <person name="Spackman E."/>
            <person name="Goraichik I."/>
            <person name="Dimitrov K.M."/>
            <person name="Suarez D.L."/>
            <person name="Swayne D.E."/>
        </authorList>
    </citation>
    <scope>NUCLEOTIDE SEQUENCE [LARGE SCALE GENOMIC DNA]</scope>
    <source>
        <strain evidence="2 3">DSM 43828</strain>
    </source>
</reference>
<dbReference type="EMBL" id="FWXV01000009">
    <property type="protein sequence ID" value="SMD23719.1"/>
    <property type="molecule type" value="Genomic_DNA"/>
</dbReference>
<evidence type="ECO:0000313" key="3">
    <source>
        <dbReference type="Proteomes" id="UP000192674"/>
    </source>
</evidence>